<sequence>MDKQAAKNGIIHTVTADYFKTKLAVHNVTVNLGTEDVACYWFDETTCDLKATTYASFFVDYVTNLLNEDAKDVVIWTDGCTSQNRNSIVSNALLRLEMDTNITITHKYLERGYTQMEVDSVHSVIERMPSQLFAIRNIN</sequence>
<reference evidence="1 2" key="1">
    <citation type="submission" date="2020-04" db="EMBL/GenBank/DDBJ databases">
        <authorList>
            <person name="Wallbank WR R."/>
            <person name="Pardo Diaz C."/>
            <person name="Kozak K."/>
            <person name="Martin S."/>
            <person name="Jiggins C."/>
            <person name="Moest M."/>
            <person name="Warren A I."/>
            <person name="Byers J.R.P. K."/>
            <person name="Montejo-Kovacevich G."/>
            <person name="Yen C E."/>
        </authorList>
    </citation>
    <scope>NUCLEOTIDE SEQUENCE [LARGE SCALE GENOMIC DNA]</scope>
</reference>
<dbReference type="OrthoDB" id="1055097at2759"/>
<gene>
    <name evidence="1" type="ORF">APLA_LOCUS9041</name>
</gene>
<dbReference type="EMBL" id="CADEBD010000309">
    <property type="protein sequence ID" value="CAB3240420.1"/>
    <property type="molecule type" value="Genomic_DNA"/>
</dbReference>
<protein>
    <submittedName>
        <fullName evidence="1">Uncharacterized protein</fullName>
    </submittedName>
</protein>
<evidence type="ECO:0000313" key="1">
    <source>
        <dbReference type="EMBL" id="CAB3240420.1"/>
    </source>
</evidence>
<accession>A0A8S1A2F3</accession>
<name>A0A8S1A2F3_ARCPL</name>
<comment type="caution">
    <text evidence="1">The sequence shown here is derived from an EMBL/GenBank/DDBJ whole genome shotgun (WGS) entry which is preliminary data.</text>
</comment>
<evidence type="ECO:0000313" key="2">
    <source>
        <dbReference type="Proteomes" id="UP000494256"/>
    </source>
</evidence>
<dbReference type="PANTHER" id="PTHR10773:SF19">
    <property type="match status" value="1"/>
</dbReference>
<organism evidence="1 2">
    <name type="scientific">Arctia plantaginis</name>
    <name type="common">Wood tiger moth</name>
    <name type="synonym">Phalaena plantaginis</name>
    <dbReference type="NCBI Taxonomy" id="874455"/>
    <lineage>
        <taxon>Eukaryota</taxon>
        <taxon>Metazoa</taxon>
        <taxon>Ecdysozoa</taxon>
        <taxon>Arthropoda</taxon>
        <taxon>Hexapoda</taxon>
        <taxon>Insecta</taxon>
        <taxon>Pterygota</taxon>
        <taxon>Neoptera</taxon>
        <taxon>Endopterygota</taxon>
        <taxon>Lepidoptera</taxon>
        <taxon>Glossata</taxon>
        <taxon>Ditrysia</taxon>
        <taxon>Noctuoidea</taxon>
        <taxon>Erebidae</taxon>
        <taxon>Arctiinae</taxon>
        <taxon>Arctia</taxon>
    </lineage>
</organism>
<dbReference type="PANTHER" id="PTHR10773">
    <property type="entry name" value="DNA-DIRECTED RNA POLYMERASES I, II, AND III SUBUNIT RPABC2"/>
    <property type="match status" value="1"/>
</dbReference>
<proteinExistence type="predicted"/>
<dbReference type="Proteomes" id="UP000494256">
    <property type="component" value="Unassembled WGS sequence"/>
</dbReference>
<dbReference type="AlphaFoldDB" id="A0A8S1A2F3"/>